<sequence length="511" mass="57941">MTDRVLANRYAYIPAQCYTKTHDGAGKAKNPCYACHIHSDPPNFVEDADLQLQWSFHPLAAKNHWSNLFDPPVARSPRESDDDVLAYVRQRNYFDGEGKIALAKTLSSLPKEWDGSEDGKWDGYIPDAWFSFDEQGYDHRPDGTVTGWRAFAYAPFLGTFFPTNGSFDDVLVRLDPMLRENREGNPDSRIYEINLAIVSALVARADVAIEPVDEATVGADLDLDGKLGRATRVTFDKARMHWVGRASQEEQTGRFPIVAGLFPLGTEFLHSVRYLDVGPDGAVRMASRMKELRYAKKVRWFSVDDLRKHAASEIVEQAESPDGTLPVLWQFDRGIYNNQGWLFQGFIEAADGSLRPQSYEESVYCAGCHGEIGRTTDSIFSFPRKRGYYHWTQHDLRGMPEPRTRDGQYEYTQYLRENGAGDEFRENREVIERFFDARGNLRPNEIALLHKDVSTLLLPSAARALDLNRAYHAIVREQSFTRGRDAVLAPSSHVYAEAPRGEKTGIERALK</sequence>
<evidence type="ECO:0000313" key="1">
    <source>
        <dbReference type="EMBL" id="WXA93981.1"/>
    </source>
</evidence>
<evidence type="ECO:0000313" key="2">
    <source>
        <dbReference type="Proteomes" id="UP001379533"/>
    </source>
</evidence>
<organism evidence="1 2">
    <name type="scientific">Pendulispora brunnea</name>
    <dbReference type="NCBI Taxonomy" id="2905690"/>
    <lineage>
        <taxon>Bacteria</taxon>
        <taxon>Pseudomonadati</taxon>
        <taxon>Myxococcota</taxon>
        <taxon>Myxococcia</taxon>
        <taxon>Myxococcales</taxon>
        <taxon>Sorangiineae</taxon>
        <taxon>Pendulisporaceae</taxon>
        <taxon>Pendulispora</taxon>
    </lineage>
</organism>
<reference evidence="1 2" key="1">
    <citation type="submission" date="2021-12" db="EMBL/GenBank/DDBJ databases">
        <title>Discovery of the Pendulisporaceae a myxobacterial family with distinct sporulation behavior and unique specialized metabolism.</title>
        <authorList>
            <person name="Garcia R."/>
            <person name="Popoff A."/>
            <person name="Bader C.D."/>
            <person name="Loehr J."/>
            <person name="Walesch S."/>
            <person name="Walt C."/>
            <person name="Boldt J."/>
            <person name="Bunk B."/>
            <person name="Haeckl F.J.F.P.J."/>
            <person name="Gunesch A.P."/>
            <person name="Birkelbach J."/>
            <person name="Nuebel U."/>
            <person name="Pietschmann T."/>
            <person name="Bach T."/>
            <person name="Mueller R."/>
        </authorList>
    </citation>
    <scope>NUCLEOTIDE SEQUENCE [LARGE SCALE GENOMIC DNA]</scope>
    <source>
        <strain evidence="1 2">MSr12523</strain>
    </source>
</reference>
<dbReference type="EMBL" id="CP089982">
    <property type="protein sequence ID" value="WXA93981.1"/>
    <property type="molecule type" value="Genomic_DNA"/>
</dbReference>
<protein>
    <recommendedName>
        <fullName evidence="3">Cytochrome c domain-containing protein</fullName>
    </recommendedName>
</protein>
<dbReference type="Proteomes" id="UP001379533">
    <property type="component" value="Chromosome"/>
</dbReference>
<gene>
    <name evidence="1" type="ORF">LZC95_46970</name>
</gene>
<dbReference type="RefSeq" id="WP_394844585.1">
    <property type="nucleotide sequence ID" value="NZ_CP089982.1"/>
</dbReference>
<accession>A0ABZ2KC58</accession>
<proteinExistence type="predicted"/>
<evidence type="ECO:0008006" key="3">
    <source>
        <dbReference type="Google" id="ProtNLM"/>
    </source>
</evidence>
<name>A0ABZ2KC58_9BACT</name>
<keyword evidence="2" id="KW-1185">Reference proteome</keyword>